<organism evidence="2 3">
    <name type="scientific">Plakobranchus ocellatus</name>
    <dbReference type="NCBI Taxonomy" id="259542"/>
    <lineage>
        <taxon>Eukaryota</taxon>
        <taxon>Metazoa</taxon>
        <taxon>Spiralia</taxon>
        <taxon>Lophotrochozoa</taxon>
        <taxon>Mollusca</taxon>
        <taxon>Gastropoda</taxon>
        <taxon>Heterobranchia</taxon>
        <taxon>Euthyneura</taxon>
        <taxon>Panpulmonata</taxon>
        <taxon>Sacoglossa</taxon>
        <taxon>Placobranchoidea</taxon>
        <taxon>Plakobranchidae</taxon>
        <taxon>Plakobranchus</taxon>
    </lineage>
</organism>
<keyword evidence="1" id="KW-0732">Signal</keyword>
<sequence length="131" mass="14703">MHSLAATASAKELLARTFIKSVFLILVCSLRHVTSSDEDSRPTVHLVAMESTGVQDGGSTYYVRYLQPLLEIALEDARERFGKYLDIRFKHIETLCGPSEIGALAAEEYYKHKVDAFFGPGKYLNLKQFTV</sequence>
<dbReference type="EMBL" id="BLXT01003854">
    <property type="protein sequence ID" value="GFO07273.1"/>
    <property type="molecule type" value="Genomic_DNA"/>
</dbReference>
<gene>
    <name evidence="2" type="ORF">PoB_003377800</name>
</gene>
<dbReference type="AlphaFoldDB" id="A0AAV4AL47"/>
<feature type="signal peptide" evidence="1">
    <location>
        <begin position="1"/>
        <end position="35"/>
    </location>
</feature>
<feature type="chain" id="PRO_5043943552" evidence="1">
    <location>
        <begin position="36"/>
        <end position="131"/>
    </location>
</feature>
<reference evidence="2 3" key="1">
    <citation type="journal article" date="2021" name="Elife">
        <title>Chloroplast acquisition without the gene transfer in kleptoplastic sea slugs, Plakobranchus ocellatus.</title>
        <authorList>
            <person name="Maeda T."/>
            <person name="Takahashi S."/>
            <person name="Yoshida T."/>
            <person name="Shimamura S."/>
            <person name="Takaki Y."/>
            <person name="Nagai Y."/>
            <person name="Toyoda A."/>
            <person name="Suzuki Y."/>
            <person name="Arimoto A."/>
            <person name="Ishii H."/>
            <person name="Satoh N."/>
            <person name="Nishiyama T."/>
            <person name="Hasebe M."/>
            <person name="Maruyama T."/>
            <person name="Minagawa J."/>
            <person name="Obokata J."/>
            <person name="Shigenobu S."/>
        </authorList>
    </citation>
    <scope>NUCLEOTIDE SEQUENCE [LARGE SCALE GENOMIC DNA]</scope>
</reference>
<evidence type="ECO:0000313" key="3">
    <source>
        <dbReference type="Proteomes" id="UP000735302"/>
    </source>
</evidence>
<evidence type="ECO:0000256" key="1">
    <source>
        <dbReference type="SAM" id="SignalP"/>
    </source>
</evidence>
<accession>A0AAV4AL47</accession>
<dbReference type="Proteomes" id="UP000735302">
    <property type="component" value="Unassembled WGS sequence"/>
</dbReference>
<dbReference type="Gene3D" id="3.40.50.2300">
    <property type="match status" value="1"/>
</dbReference>
<protein>
    <submittedName>
        <fullName evidence="2">Uncharacterized protein</fullName>
    </submittedName>
</protein>
<evidence type="ECO:0000313" key="2">
    <source>
        <dbReference type="EMBL" id="GFO07273.1"/>
    </source>
</evidence>
<comment type="caution">
    <text evidence="2">The sequence shown here is derived from an EMBL/GenBank/DDBJ whole genome shotgun (WGS) entry which is preliminary data.</text>
</comment>
<name>A0AAV4AL47_9GAST</name>
<keyword evidence="3" id="KW-1185">Reference proteome</keyword>
<proteinExistence type="predicted"/>